<dbReference type="SUPFAM" id="SSF50182">
    <property type="entry name" value="Sm-like ribonucleoproteins"/>
    <property type="match status" value="1"/>
</dbReference>
<dbReference type="InterPro" id="IPR047575">
    <property type="entry name" value="Sm"/>
</dbReference>
<evidence type="ECO:0000256" key="3">
    <source>
        <dbReference type="ARBA" id="ARBA00008146"/>
    </source>
</evidence>
<evidence type="ECO:0000256" key="8">
    <source>
        <dbReference type="ARBA" id="ARBA00022664"/>
    </source>
</evidence>
<keyword evidence="12" id="KW-0648">Protein biosynthesis</keyword>
<dbReference type="GO" id="GO:0005681">
    <property type="term" value="C:spliceosomal complex"/>
    <property type="evidence" value="ECO:0007669"/>
    <property type="project" value="UniProtKB-KW"/>
</dbReference>
<dbReference type="EMBL" id="JANAWD010000294">
    <property type="protein sequence ID" value="KAJ3481985.1"/>
    <property type="molecule type" value="Genomic_DNA"/>
</dbReference>
<dbReference type="InterPro" id="IPR004364">
    <property type="entry name" value="Aa-tRNA-synt_II"/>
</dbReference>
<gene>
    <name evidence="23" type="ORF">NLI96_g7288</name>
</gene>
<dbReference type="InterPro" id="IPR034102">
    <property type="entry name" value="Sm_D1"/>
</dbReference>
<dbReference type="NCBIfam" id="TIGR00457">
    <property type="entry name" value="asnS"/>
    <property type="match status" value="1"/>
</dbReference>
<keyword evidence="8" id="KW-0507">mRNA processing</keyword>
<dbReference type="Gene3D" id="2.30.30.100">
    <property type="match status" value="1"/>
</dbReference>
<dbReference type="GO" id="GO:0006421">
    <property type="term" value="P:asparaginyl-tRNA aminoacylation"/>
    <property type="evidence" value="ECO:0007669"/>
    <property type="project" value="InterPro"/>
</dbReference>
<dbReference type="InterPro" id="IPR006195">
    <property type="entry name" value="aa-tRNA-synth_II"/>
</dbReference>
<keyword evidence="10" id="KW-0547">Nucleotide-binding</keyword>
<dbReference type="Gene3D" id="2.40.50.140">
    <property type="entry name" value="Nucleic acid-binding proteins"/>
    <property type="match status" value="1"/>
</dbReference>
<evidence type="ECO:0000256" key="9">
    <source>
        <dbReference type="ARBA" id="ARBA00022728"/>
    </source>
</evidence>
<dbReference type="InterPro" id="IPR012340">
    <property type="entry name" value="NA-bd_OB-fold"/>
</dbReference>
<sequence>MKLVRFLMKLNGETVTVELKNGSVVHGTITGVDMQMNTHLKTVKMTARNREPTSLDSLSIRGNNIRYFVLPDALPLDTLLVDDAPKPKSRKKEDTRGRGRGPMTLRGFLSTSTLTPTIRQLLAKSTPGTSAPVKVCGWVKSIRHQKRVAFAVISDGSSTSNLQAVFSDVVAARRLNNGSSVCLTGVLADSPGHGQDKELQVEKVDWVGECDPEVYPIQKQALSVDYLRDHCHLRARTDQAAAVVRYRDHAMKALHNYFEHEGFCYVHTPIITSNDCEGAGETFQVLPQKSEADETREHPEQTHFFGYPAFLTVSSQLHLEAMASSISRVYTISPCFRAERSQTNRHLSEFWMLEAEWAFIRTVEELACVVEKSIQHVLTEHNTDVISLRKDSTDSYKRMIEDASDPRKKWARITYKDAISELSKFHSESHGFSFPPGWGKPLQSEHERWLADHLVGGPVFVTDYPKSLKPFYMRLNDDGETVACFDLLVPSLGELVGGSLREERLPLLEQSLERHGLDRQAYNWYTDLRRFGGAPHGGFGLGFERLIKWVSGVDNVRECIPMPRWSGRMLL</sequence>
<dbReference type="Pfam" id="PF00152">
    <property type="entry name" value="tRNA-synt_2"/>
    <property type="match status" value="1"/>
</dbReference>
<dbReference type="InterPro" id="IPR004522">
    <property type="entry name" value="Asn-tRNA-ligase"/>
</dbReference>
<evidence type="ECO:0000259" key="22">
    <source>
        <dbReference type="PROSITE" id="PS52002"/>
    </source>
</evidence>
<organism evidence="23 24">
    <name type="scientific">Meripilus lineatus</name>
    <dbReference type="NCBI Taxonomy" id="2056292"/>
    <lineage>
        <taxon>Eukaryota</taxon>
        <taxon>Fungi</taxon>
        <taxon>Dikarya</taxon>
        <taxon>Basidiomycota</taxon>
        <taxon>Agaricomycotina</taxon>
        <taxon>Agaricomycetes</taxon>
        <taxon>Polyporales</taxon>
        <taxon>Meripilaceae</taxon>
        <taxon>Meripilus</taxon>
    </lineage>
</organism>
<dbReference type="CDD" id="cd01724">
    <property type="entry name" value="Sm_D1"/>
    <property type="match status" value="1"/>
</dbReference>
<dbReference type="PANTHER" id="PTHR22594">
    <property type="entry name" value="ASPARTYL/LYSYL-TRNA SYNTHETASE"/>
    <property type="match status" value="1"/>
</dbReference>
<dbReference type="Gene3D" id="3.30.930.10">
    <property type="entry name" value="Bira Bifunctional Protein, Domain 2"/>
    <property type="match status" value="1"/>
</dbReference>
<comment type="subcellular location">
    <subcellularLocation>
        <location evidence="2">Cytoplasm</location>
    </subcellularLocation>
    <subcellularLocation>
        <location evidence="1">Nucleus</location>
    </subcellularLocation>
</comment>
<dbReference type="GO" id="GO:0000387">
    <property type="term" value="P:spliceosomal snRNP assembly"/>
    <property type="evidence" value="ECO:0007669"/>
    <property type="project" value="InterPro"/>
</dbReference>
<keyword evidence="6" id="KW-0963">Cytoplasm</keyword>
<dbReference type="Pfam" id="PF01336">
    <property type="entry name" value="tRNA_anti-codon"/>
    <property type="match status" value="1"/>
</dbReference>
<dbReference type="GO" id="GO:0005524">
    <property type="term" value="F:ATP binding"/>
    <property type="evidence" value="ECO:0007669"/>
    <property type="project" value="UniProtKB-KW"/>
</dbReference>
<dbReference type="PROSITE" id="PS50862">
    <property type="entry name" value="AA_TRNA_LIGASE_II"/>
    <property type="match status" value="1"/>
</dbReference>
<evidence type="ECO:0000256" key="6">
    <source>
        <dbReference type="ARBA" id="ARBA00022490"/>
    </source>
</evidence>
<dbReference type="NCBIfam" id="NF003037">
    <property type="entry name" value="PRK03932.1"/>
    <property type="match status" value="1"/>
</dbReference>
<evidence type="ECO:0000259" key="21">
    <source>
        <dbReference type="PROSITE" id="PS50862"/>
    </source>
</evidence>
<keyword evidence="24" id="KW-1185">Reference proteome</keyword>
<dbReference type="PROSITE" id="PS52002">
    <property type="entry name" value="SM"/>
    <property type="match status" value="1"/>
</dbReference>
<accession>A0AAD5V178</accession>
<evidence type="ECO:0000256" key="10">
    <source>
        <dbReference type="ARBA" id="ARBA00022741"/>
    </source>
</evidence>
<feature type="region of interest" description="Disordered" evidence="20">
    <location>
        <begin position="81"/>
        <end position="106"/>
    </location>
</feature>
<keyword evidence="9" id="KW-0747">Spliceosome</keyword>
<evidence type="ECO:0000256" key="13">
    <source>
        <dbReference type="ARBA" id="ARBA00023146"/>
    </source>
</evidence>
<evidence type="ECO:0000256" key="7">
    <source>
        <dbReference type="ARBA" id="ARBA00022598"/>
    </source>
</evidence>
<name>A0AAD5V178_9APHY</name>
<evidence type="ECO:0000256" key="19">
    <source>
        <dbReference type="ARBA" id="ARBA00068798"/>
    </source>
</evidence>
<evidence type="ECO:0000256" key="2">
    <source>
        <dbReference type="ARBA" id="ARBA00004496"/>
    </source>
</evidence>
<evidence type="ECO:0000256" key="20">
    <source>
        <dbReference type="SAM" id="MobiDB-lite"/>
    </source>
</evidence>
<dbReference type="PANTHER" id="PTHR22594:SF34">
    <property type="entry name" value="ASPARAGINE--TRNA LIGASE, MITOCHONDRIAL-RELATED"/>
    <property type="match status" value="1"/>
</dbReference>
<dbReference type="CDD" id="cd00776">
    <property type="entry name" value="AsxRS_core"/>
    <property type="match status" value="1"/>
</dbReference>
<evidence type="ECO:0000256" key="4">
    <source>
        <dbReference type="ARBA" id="ARBA00008226"/>
    </source>
</evidence>
<dbReference type="InterPro" id="IPR002312">
    <property type="entry name" value="Asp/Asn-tRNA-synth_IIb"/>
</dbReference>
<dbReference type="EC" id="6.1.1.22" evidence="5"/>
<proteinExistence type="inferred from homology"/>
<evidence type="ECO:0000256" key="17">
    <source>
        <dbReference type="ARBA" id="ARBA00029886"/>
    </source>
</evidence>
<dbReference type="SMART" id="SM00651">
    <property type="entry name" value="Sm"/>
    <property type="match status" value="1"/>
</dbReference>
<dbReference type="InterPro" id="IPR045864">
    <property type="entry name" value="aa-tRNA-synth_II/BPL/LPL"/>
</dbReference>
<keyword evidence="7" id="KW-0436">Ligase</keyword>
<protein>
    <recommendedName>
        <fullName evidence="19">Asparagine--tRNA ligase, mitochondrial</fullName>
        <ecNumber evidence="5">6.1.1.22</ecNumber>
    </recommendedName>
    <alternativeName>
        <fullName evidence="17">Asparaginyl-tRNA synthetase</fullName>
    </alternativeName>
    <alternativeName>
        <fullName evidence="18">snRNP core protein D1</fullName>
    </alternativeName>
</protein>
<dbReference type="InterPro" id="IPR004365">
    <property type="entry name" value="NA-bd_OB_tRNA"/>
</dbReference>
<dbReference type="SUPFAM" id="SSF55681">
    <property type="entry name" value="Class II aaRS and biotin synthetases"/>
    <property type="match status" value="1"/>
</dbReference>
<dbReference type="GO" id="GO:0003723">
    <property type="term" value="F:RNA binding"/>
    <property type="evidence" value="ECO:0007669"/>
    <property type="project" value="InterPro"/>
</dbReference>
<dbReference type="InterPro" id="IPR001163">
    <property type="entry name" value="Sm_dom_euk/arc"/>
</dbReference>
<evidence type="ECO:0000313" key="23">
    <source>
        <dbReference type="EMBL" id="KAJ3481985.1"/>
    </source>
</evidence>
<feature type="compositionally biased region" description="Basic and acidic residues" evidence="20">
    <location>
        <begin position="83"/>
        <end position="97"/>
    </location>
</feature>
<keyword evidence="13" id="KW-0030">Aminoacyl-tRNA synthetase</keyword>
<evidence type="ECO:0000256" key="1">
    <source>
        <dbReference type="ARBA" id="ARBA00004123"/>
    </source>
</evidence>
<comment type="similarity">
    <text evidence="3">Belongs to the snRNP core protein family.</text>
</comment>
<comment type="caution">
    <text evidence="23">The sequence shown here is derived from an EMBL/GenBank/DDBJ whole genome shotgun (WGS) entry which is preliminary data.</text>
</comment>
<dbReference type="FunFam" id="3.30.930.10:FF:000016">
    <property type="entry name" value="Asparagine--tRNA ligase"/>
    <property type="match status" value="1"/>
</dbReference>
<dbReference type="AlphaFoldDB" id="A0AAD5V178"/>
<dbReference type="GO" id="GO:0004816">
    <property type="term" value="F:asparagine-tRNA ligase activity"/>
    <property type="evidence" value="ECO:0007669"/>
    <property type="project" value="UniProtKB-EC"/>
</dbReference>
<feature type="domain" description="Sm" evidence="22">
    <location>
        <begin position="2"/>
        <end position="74"/>
    </location>
</feature>
<feature type="domain" description="Aminoacyl-transfer RNA synthetases class-II family profile" evidence="21">
    <location>
        <begin position="245"/>
        <end position="561"/>
    </location>
</feature>
<evidence type="ECO:0000313" key="24">
    <source>
        <dbReference type="Proteomes" id="UP001212997"/>
    </source>
</evidence>
<keyword evidence="14" id="KW-0508">mRNA splicing</keyword>
<evidence type="ECO:0000256" key="15">
    <source>
        <dbReference type="ARBA" id="ARBA00023242"/>
    </source>
</evidence>
<dbReference type="Pfam" id="PF01423">
    <property type="entry name" value="LSM"/>
    <property type="match status" value="1"/>
</dbReference>
<dbReference type="PRINTS" id="PR01042">
    <property type="entry name" value="TRNASYNTHASP"/>
</dbReference>
<evidence type="ECO:0000256" key="18">
    <source>
        <dbReference type="ARBA" id="ARBA00033121"/>
    </source>
</evidence>
<keyword evidence="11" id="KW-0067">ATP-binding</keyword>
<comment type="similarity">
    <text evidence="4">Belongs to the class-II aminoacyl-tRNA synthetase family.</text>
</comment>
<dbReference type="Proteomes" id="UP001212997">
    <property type="component" value="Unassembled WGS sequence"/>
</dbReference>
<dbReference type="SUPFAM" id="SSF50249">
    <property type="entry name" value="Nucleic acid-binding proteins"/>
    <property type="match status" value="1"/>
</dbReference>
<evidence type="ECO:0000256" key="11">
    <source>
        <dbReference type="ARBA" id="ARBA00022840"/>
    </source>
</evidence>
<dbReference type="GO" id="GO:0005739">
    <property type="term" value="C:mitochondrion"/>
    <property type="evidence" value="ECO:0007669"/>
    <property type="project" value="TreeGrafter"/>
</dbReference>
<evidence type="ECO:0000256" key="16">
    <source>
        <dbReference type="ARBA" id="ARBA00023274"/>
    </source>
</evidence>
<dbReference type="CDD" id="cd04318">
    <property type="entry name" value="EcAsnRS_like_N"/>
    <property type="match status" value="1"/>
</dbReference>
<keyword evidence="16" id="KW-0687">Ribonucleoprotein</keyword>
<dbReference type="FunFam" id="2.30.30.100:FF:000016">
    <property type="entry name" value="Small nuclear ribonucleoprotein Sm D1"/>
    <property type="match status" value="1"/>
</dbReference>
<evidence type="ECO:0000256" key="14">
    <source>
        <dbReference type="ARBA" id="ARBA00023187"/>
    </source>
</evidence>
<evidence type="ECO:0000256" key="12">
    <source>
        <dbReference type="ARBA" id="ARBA00022917"/>
    </source>
</evidence>
<evidence type="ECO:0000256" key="5">
    <source>
        <dbReference type="ARBA" id="ARBA00012816"/>
    </source>
</evidence>
<dbReference type="InterPro" id="IPR010920">
    <property type="entry name" value="LSM_dom_sf"/>
</dbReference>
<keyword evidence="15" id="KW-0539">Nucleus</keyword>
<reference evidence="23" key="1">
    <citation type="submission" date="2022-07" db="EMBL/GenBank/DDBJ databases">
        <title>Genome Sequence of Physisporinus lineatus.</title>
        <authorList>
            <person name="Buettner E."/>
        </authorList>
    </citation>
    <scope>NUCLEOTIDE SEQUENCE</scope>
    <source>
        <strain evidence="23">VT162</strain>
    </source>
</reference>